<gene>
    <name evidence="2" type="ORF">QU665_12620</name>
</gene>
<reference evidence="2 3" key="1">
    <citation type="submission" date="2023-06" db="EMBL/GenBank/DDBJ databases">
        <title>Actinomyces orist ORNL 0101 HMT-893 genome.</title>
        <authorList>
            <person name="Johnston C.D."/>
            <person name="Chen T."/>
            <person name="Dewhirst F.E."/>
        </authorList>
    </citation>
    <scope>NUCLEOTIDE SEQUENCE [LARGE SCALE GENOMIC DNA]</scope>
    <source>
        <strain evidence="2 3">ORNL 0101</strain>
    </source>
</reference>
<name>A0AAW9KYT7_9ACTO</name>
<evidence type="ECO:0000313" key="3">
    <source>
        <dbReference type="Proteomes" id="UP001289581"/>
    </source>
</evidence>
<keyword evidence="3" id="KW-1185">Reference proteome</keyword>
<accession>A0AAW9KYT7</accession>
<feature type="transmembrane region" description="Helical" evidence="1">
    <location>
        <begin position="426"/>
        <end position="449"/>
    </location>
</feature>
<evidence type="ECO:0000256" key="1">
    <source>
        <dbReference type="SAM" id="Phobius"/>
    </source>
</evidence>
<keyword evidence="1" id="KW-0812">Transmembrane</keyword>
<protein>
    <submittedName>
        <fullName evidence="2">DUF2142 domain-containing protein</fullName>
    </submittedName>
</protein>
<organism evidence="2 3">
    <name type="scientific">Actinomyces oris</name>
    <dbReference type="NCBI Taxonomy" id="544580"/>
    <lineage>
        <taxon>Bacteria</taxon>
        <taxon>Bacillati</taxon>
        <taxon>Actinomycetota</taxon>
        <taxon>Actinomycetes</taxon>
        <taxon>Actinomycetales</taxon>
        <taxon>Actinomycetaceae</taxon>
        <taxon>Actinomyces</taxon>
    </lineage>
</organism>
<feature type="transmembrane region" description="Helical" evidence="1">
    <location>
        <begin position="236"/>
        <end position="252"/>
    </location>
</feature>
<feature type="transmembrane region" description="Helical" evidence="1">
    <location>
        <begin position="365"/>
        <end position="384"/>
    </location>
</feature>
<dbReference type="AlphaFoldDB" id="A0AAW9KYT7"/>
<feature type="transmembrane region" description="Helical" evidence="1">
    <location>
        <begin position="138"/>
        <end position="159"/>
    </location>
</feature>
<evidence type="ECO:0000313" key="2">
    <source>
        <dbReference type="EMBL" id="MEA1305899.1"/>
    </source>
</evidence>
<dbReference type="InterPro" id="IPR018674">
    <property type="entry name" value="DUF2142_membrane"/>
</dbReference>
<feature type="transmembrane region" description="Helical" evidence="1">
    <location>
        <begin position="475"/>
        <end position="496"/>
    </location>
</feature>
<dbReference type="RefSeq" id="WP_256696991.1">
    <property type="nucleotide sequence ID" value="NZ_JAXBCZ010000002.1"/>
</dbReference>
<feature type="transmembrane region" description="Helical" evidence="1">
    <location>
        <begin position="257"/>
        <end position="277"/>
    </location>
</feature>
<keyword evidence="1" id="KW-1133">Transmembrane helix</keyword>
<dbReference type="Pfam" id="PF09913">
    <property type="entry name" value="DUF2142"/>
    <property type="match status" value="1"/>
</dbReference>
<keyword evidence="1" id="KW-0472">Membrane</keyword>
<dbReference type="EMBL" id="JAXBCZ010000002">
    <property type="protein sequence ID" value="MEA1305899.1"/>
    <property type="molecule type" value="Genomic_DNA"/>
</dbReference>
<comment type="caution">
    <text evidence="2">The sequence shown here is derived from an EMBL/GenBank/DDBJ whole genome shotgun (WGS) entry which is preliminary data.</text>
</comment>
<proteinExistence type="predicted"/>
<feature type="transmembrane region" description="Helical" evidence="1">
    <location>
        <begin position="166"/>
        <end position="184"/>
    </location>
</feature>
<sequence length="509" mass="55949">MSRIKTGATLSRRPALVGGLLLVLMLLTGLGWAVSSPVESSPDEDFHLGSIWCPRPAGEYCQTSVMNGDPVVRVPVAVSDDSMKCYVLHSEQSARCALGYRDSEMAWSKRFDDSGAYPIGYYHFHHLFVGKDVQTSVLVMRAVNVLIAVALLGAVGFCAPQRLRRPFVGAIAASWVPMGIYFIASNNPSSWSLSGLLAYSAATYMATQQKGRRRTVLVICAVIGAVMCLTSRYDSAFFLLVVGLALLFVVPWKRGGWIGLGALGGVALLGVGTFMASSQVSKVSYFLRAFESSDSATSGNKQSFFERLIIGLESAPKYLGGFWGHTWTPGWYDVPLETRTPYVLTIMAAGAFVAIALRRGGWRKWTSMAIIVGAMVLLPAVFYANGAMEYIELYQARYIFPLLAPTFFLMLAVDQDEDAWFTVPQAVWVTVCASLCQAITLHTLLLRFVQGVHDRWELNLNKHIEWWWSVPVSPMMVWFLTTCFATAALGVAMAMLTRAPQGQEETQDS</sequence>
<dbReference type="Proteomes" id="UP001289581">
    <property type="component" value="Unassembled WGS sequence"/>
</dbReference>
<feature type="transmembrane region" description="Helical" evidence="1">
    <location>
        <begin position="340"/>
        <end position="358"/>
    </location>
</feature>
<feature type="transmembrane region" description="Helical" evidence="1">
    <location>
        <begin position="396"/>
        <end position="414"/>
    </location>
</feature>